<dbReference type="EMBL" id="GEDG01022127">
    <property type="protein sequence ID" value="JAP17760.1"/>
    <property type="molecule type" value="Transcribed_RNA"/>
</dbReference>
<name>A0A0V0HCZ6_SOLCH</name>
<feature type="transmembrane region" description="Helical" evidence="1">
    <location>
        <begin position="70"/>
        <end position="91"/>
    </location>
</feature>
<dbReference type="AlphaFoldDB" id="A0A0V0HCZ6"/>
<reference evidence="2" key="1">
    <citation type="submission" date="2015-12" db="EMBL/GenBank/DDBJ databases">
        <title>Gene expression during late stages of embryo sac development: a critical building block for successful pollen-pistil interactions.</title>
        <authorList>
            <person name="Liu Y."/>
            <person name="Joly V."/>
            <person name="Sabar M."/>
            <person name="Matton D.P."/>
        </authorList>
    </citation>
    <scope>NUCLEOTIDE SEQUENCE</scope>
</reference>
<keyword evidence="1" id="KW-1133">Transmembrane helix</keyword>
<evidence type="ECO:0000256" key="1">
    <source>
        <dbReference type="SAM" id="Phobius"/>
    </source>
</evidence>
<proteinExistence type="predicted"/>
<evidence type="ECO:0000313" key="2">
    <source>
        <dbReference type="EMBL" id="JAP17760.1"/>
    </source>
</evidence>
<keyword evidence="1" id="KW-0812">Transmembrane</keyword>
<keyword evidence="1" id="KW-0472">Membrane</keyword>
<accession>A0A0V0HCZ6</accession>
<protein>
    <submittedName>
        <fullName evidence="2">Putative ovule protein</fullName>
    </submittedName>
</protein>
<organism evidence="2">
    <name type="scientific">Solanum chacoense</name>
    <name type="common">Chaco potato</name>
    <dbReference type="NCBI Taxonomy" id="4108"/>
    <lineage>
        <taxon>Eukaryota</taxon>
        <taxon>Viridiplantae</taxon>
        <taxon>Streptophyta</taxon>
        <taxon>Embryophyta</taxon>
        <taxon>Tracheophyta</taxon>
        <taxon>Spermatophyta</taxon>
        <taxon>Magnoliopsida</taxon>
        <taxon>eudicotyledons</taxon>
        <taxon>Gunneridae</taxon>
        <taxon>Pentapetalae</taxon>
        <taxon>asterids</taxon>
        <taxon>lamiids</taxon>
        <taxon>Solanales</taxon>
        <taxon>Solanaceae</taxon>
        <taxon>Solanoideae</taxon>
        <taxon>Solaneae</taxon>
        <taxon>Solanum</taxon>
    </lineage>
</organism>
<sequence>MHIKRVPKIWEVVVHLNLSKVVGHLSLSKIQTNYNSKWLGKVPWITKGHYRHTIPLTVSYVTRIKEVQRYFASAKSCILFLSFSLSIFIFILKINKILSVNMLLVTHPLSFVTSSFLKPNTFDPLPHPPKLLSFANLDRA</sequence>